<evidence type="ECO:0000256" key="1">
    <source>
        <dbReference type="SAM" id="Phobius"/>
    </source>
</evidence>
<dbReference type="AlphaFoldDB" id="A0A815WG18"/>
<evidence type="ECO:0000313" key="4">
    <source>
        <dbReference type="Proteomes" id="UP000663829"/>
    </source>
</evidence>
<dbReference type="Proteomes" id="UP000663829">
    <property type="component" value="Unassembled WGS sequence"/>
</dbReference>
<name>A0A815WG18_9BILA</name>
<protein>
    <submittedName>
        <fullName evidence="2">Uncharacterized protein</fullName>
    </submittedName>
</protein>
<dbReference type="EMBL" id="CAJOBC010091561">
    <property type="protein sequence ID" value="CAF4401856.1"/>
    <property type="molecule type" value="Genomic_DNA"/>
</dbReference>
<sequence length="210" mass="23455">MSARARTFVIRKEQSYLDWNKYCVEALKRSKEEIRQRGGQCYRSVTDKVKVLIRFLQIYGWPIFVGVVGCLVGVGAGVAVGIAIGGVAGAGIGLAALPVVAGIVATLVHVRRSTVDRSDDGDDDDDAVEILEANGGRDGAFRTAWKLYKNRELMVKIKRLLEPYKTRFDRLQPGSLPSNRRQLNYVFIECCHTIIRDLYEAEIMLDGKVY</sequence>
<feature type="transmembrane region" description="Helical" evidence="1">
    <location>
        <begin position="90"/>
        <end position="110"/>
    </location>
</feature>
<feature type="transmembrane region" description="Helical" evidence="1">
    <location>
        <begin position="58"/>
        <end position="84"/>
    </location>
</feature>
<reference evidence="2" key="1">
    <citation type="submission" date="2021-02" db="EMBL/GenBank/DDBJ databases">
        <authorList>
            <person name="Nowell W R."/>
        </authorList>
    </citation>
    <scope>NUCLEOTIDE SEQUENCE</scope>
</reference>
<comment type="caution">
    <text evidence="2">The sequence shown here is derived from an EMBL/GenBank/DDBJ whole genome shotgun (WGS) entry which is preliminary data.</text>
</comment>
<dbReference type="EMBL" id="CAJNOQ010025927">
    <property type="protein sequence ID" value="CAF1541506.1"/>
    <property type="molecule type" value="Genomic_DNA"/>
</dbReference>
<dbReference type="Proteomes" id="UP000681722">
    <property type="component" value="Unassembled WGS sequence"/>
</dbReference>
<accession>A0A815WG18</accession>
<proteinExistence type="predicted"/>
<gene>
    <name evidence="2" type="ORF">GPM918_LOCUS38655</name>
    <name evidence="3" type="ORF">SRO942_LOCUS39492</name>
</gene>
<keyword evidence="1" id="KW-1133">Transmembrane helix</keyword>
<evidence type="ECO:0000313" key="2">
    <source>
        <dbReference type="EMBL" id="CAF1541506.1"/>
    </source>
</evidence>
<evidence type="ECO:0000313" key="3">
    <source>
        <dbReference type="EMBL" id="CAF4401856.1"/>
    </source>
</evidence>
<keyword evidence="1" id="KW-0472">Membrane</keyword>
<organism evidence="2 4">
    <name type="scientific">Didymodactylos carnosus</name>
    <dbReference type="NCBI Taxonomy" id="1234261"/>
    <lineage>
        <taxon>Eukaryota</taxon>
        <taxon>Metazoa</taxon>
        <taxon>Spiralia</taxon>
        <taxon>Gnathifera</taxon>
        <taxon>Rotifera</taxon>
        <taxon>Eurotatoria</taxon>
        <taxon>Bdelloidea</taxon>
        <taxon>Philodinida</taxon>
        <taxon>Philodinidae</taxon>
        <taxon>Didymodactylos</taxon>
    </lineage>
</organism>
<keyword evidence="1" id="KW-0812">Transmembrane</keyword>
<keyword evidence="4" id="KW-1185">Reference proteome</keyword>